<evidence type="ECO:0000259" key="11">
    <source>
        <dbReference type="SMART" id="SM01332"/>
    </source>
</evidence>
<feature type="compositionally biased region" description="Acidic residues" evidence="8">
    <location>
        <begin position="968"/>
        <end position="977"/>
    </location>
</feature>
<dbReference type="CDD" id="cd20507">
    <property type="entry name" value="CYCLIN_CCNB1-like_rpt1"/>
    <property type="match status" value="1"/>
</dbReference>
<evidence type="ECO:0000256" key="2">
    <source>
        <dbReference type="ARBA" id="ARBA00022618"/>
    </source>
</evidence>
<comment type="similarity">
    <text evidence="1">Belongs to the oxoprolinase family.</text>
</comment>
<proteinExistence type="inferred from homology"/>
<dbReference type="PROSITE" id="PS51375">
    <property type="entry name" value="PPR"/>
    <property type="match status" value="2"/>
</dbReference>
<accession>A0A1Q9D8R7</accession>
<dbReference type="InterPro" id="IPR011990">
    <property type="entry name" value="TPR-like_helical_dom_sf"/>
</dbReference>
<feature type="domain" description="K Homology" evidence="9">
    <location>
        <begin position="1122"/>
        <end position="1193"/>
    </location>
</feature>
<evidence type="ECO:0000256" key="6">
    <source>
        <dbReference type="PROSITE-ProRule" id="PRU00708"/>
    </source>
</evidence>
<evidence type="ECO:0000259" key="9">
    <source>
        <dbReference type="SMART" id="SM00322"/>
    </source>
</evidence>
<dbReference type="GO" id="GO:0005829">
    <property type="term" value="C:cytosol"/>
    <property type="evidence" value="ECO:0007669"/>
    <property type="project" value="TreeGrafter"/>
</dbReference>
<comment type="caution">
    <text evidence="12">The sequence shown here is derived from an EMBL/GenBank/DDBJ whole genome shotgun (WGS) entry which is preliminary data.</text>
</comment>
<dbReference type="SUPFAM" id="SSF47954">
    <property type="entry name" value="Cyclin-like"/>
    <property type="match status" value="2"/>
</dbReference>
<dbReference type="GO" id="GO:0017168">
    <property type="term" value="F:5-oxoprolinase (ATP-hydrolyzing) activity"/>
    <property type="evidence" value="ECO:0007669"/>
    <property type="project" value="TreeGrafter"/>
</dbReference>
<dbReference type="PROSITE" id="PS00292">
    <property type="entry name" value="CYCLINS"/>
    <property type="match status" value="1"/>
</dbReference>
<feature type="compositionally biased region" description="Basic and acidic residues" evidence="8">
    <location>
        <begin position="2829"/>
        <end position="2842"/>
    </location>
</feature>
<dbReference type="InterPro" id="IPR013763">
    <property type="entry name" value="Cyclin-like_dom"/>
</dbReference>
<feature type="compositionally biased region" description="Basic and acidic residues" evidence="8">
    <location>
        <begin position="2760"/>
        <end position="2769"/>
    </location>
</feature>
<dbReference type="SMART" id="SM00322">
    <property type="entry name" value="KH"/>
    <property type="match status" value="3"/>
</dbReference>
<dbReference type="InterPro" id="IPR045079">
    <property type="entry name" value="Oxoprolinase-like"/>
</dbReference>
<feature type="region of interest" description="Disordered" evidence="8">
    <location>
        <begin position="362"/>
        <end position="392"/>
    </location>
</feature>
<name>A0A1Q9D8R7_SYMMI</name>
<reference evidence="12 13" key="1">
    <citation type="submission" date="2016-02" db="EMBL/GenBank/DDBJ databases">
        <title>Genome analysis of coral dinoflagellate symbionts highlights evolutionary adaptations to a symbiotic lifestyle.</title>
        <authorList>
            <person name="Aranda M."/>
            <person name="Li Y."/>
            <person name="Liew Y.J."/>
            <person name="Baumgarten S."/>
            <person name="Simakov O."/>
            <person name="Wilson M."/>
            <person name="Piel J."/>
            <person name="Ashoor H."/>
            <person name="Bougouffa S."/>
            <person name="Bajic V.B."/>
            <person name="Ryu T."/>
            <person name="Ravasi T."/>
            <person name="Bayer T."/>
            <person name="Micklem G."/>
            <person name="Kim H."/>
            <person name="Bhak J."/>
            <person name="Lajeunesse T.C."/>
            <person name="Voolstra C.R."/>
        </authorList>
    </citation>
    <scope>NUCLEOTIDE SEQUENCE [LARGE SCALE GENOMIC DNA]</scope>
    <source>
        <strain evidence="12 13">CCMP2467</strain>
    </source>
</reference>
<evidence type="ECO:0000256" key="1">
    <source>
        <dbReference type="ARBA" id="ARBA00010403"/>
    </source>
</evidence>
<dbReference type="GO" id="GO:0051301">
    <property type="term" value="P:cell division"/>
    <property type="evidence" value="ECO:0007669"/>
    <property type="project" value="UniProtKB-KW"/>
</dbReference>
<dbReference type="SUPFAM" id="SSF54791">
    <property type="entry name" value="Eukaryotic type KH-domain (KH-domain type I)"/>
    <property type="match status" value="3"/>
</dbReference>
<evidence type="ECO:0000256" key="8">
    <source>
        <dbReference type="SAM" id="MobiDB-lite"/>
    </source>
</evidence>
<keyword evidence="13" id="KW-1185">Reference proteome</keyword>
<feature type="domain" description="Cyclin C-terminal" evidence="11">
    <location>
        <begin position="3257"/>
        <end position="3374"/>
    </location>
</feature>
<dbReference type="InterPro" id="IPR049517">
    <property type="entry name" value="ACX-like_C"/>
</dbReference>
<dbReference type="EMBL" id="LSRX01000661">
    <property type="protein sequence ID" value="OLP91541.1"/>
    <property type="molecule type" value="Genomic_DNA"/>
</dbReference>
<feature type="compositionally biased region" description="Polar residues" evidence="8">
    <location>
        <begin position="943"/>
        <end position="957"/>
    </location>
</feature>
<dbReference type="InterPro" id="IPR004087">
    <property type="entry name" value="KH_dom"/>
</dbReference>
<evidence type="ECO:0000256" key="5">
    <source>
        <dbReference type="PROSITE-ProRule" id="PRU00117"/>
    </source>
</evidence>
<dbReference type="Pfam" id="PF00013">
    <property type="entry name" value="KH_1"/>
    <property type="match status" value="2"/>
</dbReference>
<dbReference type="Gene3D" id="1.10.472.10">
    <property type="entry name" value="Cyclin-like"/>
    <property type="match status" value="2"/>
</dbReference>
<feature type="domain" description="Cyclin-like" evidence="10">
    <location>
        <begin position="3164"/>
        <end position="3248"/>
    </location>
</feature>
<dbReference type="InterPro" id="IPR036915">
    <property type="entry name" value="Cyclin-like_sf"/>
</dbReference>
<evidence type="ECO:0000256" key="7">
    <source>
        <dbReference type="RuleBase" id="RU000383"/>
    </source>
</evidence>
<gene>
    <name evidence="12" type="ORF">AK812_SmicGene26768</name>
</gene>
<dbReference type="InterPro" id="IPR004367">
    <property type="entry name" value="Cyclin_C-dom"/>
</dbReference>
<dbReference type="SMART" id="SM01332">
    <property type="entry name" value="Cyclin_C"/>
    <property type="match status" value="1"/>
</dbReference>
<dbReference type="InterPro" id="IPR002821">
    <property type="entry name" value="Hydantoinase_A"/>
</dbReference>
<dbReference type="InterPro" id="IPR048258">
    <property type="entry name" value="Cyclins_cyclin-box"/>
</dbReference>
<dbReference type="Gene3D" id="1.25.40.10">
    <property type="entry name" value="Tetratricopeptide repeat domain"/>
    <property type="match status" value="2"/>
</dbReference>
<organism evidence="12 13">
    <name type="scientific">Symbiodinium microadriaticum</name>
    <name type="common">Dinoflagellate</name>
    <name type="synonym">Zooxanthella microadriatica</name>
    <dbReference type="NCBI Taxonomy" id="2951"/>
    <lineage>
        <taxon>Eukaryota</taxon>
        <taxon>Sar</taxon>
        <taxon>Alveolata</taxon>
        <taxon>Dinophyceae</taxon>
        <taxon>Suessiales</taxon>
        <taxon>Symbiodiniaceae</taxon>
        <taxon>Symbiodinium</taxon>
    </lineage>
</organism>
<keyword evidence="2" id="KW-0132">Cell division</keyword>
<feature type="repeat" description="PPR" evidence="6">
    <location>
        <begin position="184"/>
        <end position="218"/>
    </location>
</feature>
<dbReference type="InterPro" id="IPR036612">
    <property type="entry name" value="KH_dom_type_1_sf"/>
</dbReference>
<protein>
    <submittedName>
        <fullName evidence="12">Uncharacterized protein</fullName>
    </submittedName>
</protein>
<feature type="domain" description="Cyclin-like" evidence="10">
    <location>
        <begin position="3261"/>
        <end position="3343"/>
    </location>
</feature>
<keyword evidence="4" id="KW-0131">Cell cycle</keyword>
<dbReference type="Pfam" id="PF02984">
    <property type="entry name" value="Cyclin_C"/>
    <property type="match status" value="1"/>
</dbReference>
<comment type="similarity">
    <text evidence="7">Belongs to the cyclin family.</text>
</comment>
<sequence>MALGLHLDMRLQRVADVGSYAALLTACRSGTAWQTSLVLLQEAYSVQLQPDTGTTSSSAVISALTRATQVSKALMARHLASETPNFNAIIMSLRHVQASWVHAFHVLEDMKRRQISSDMGTLKAALSICGKSRPELVPEISRQLQIQPDILAVNMIVGSMEKCHSWQSALRELRLVGQSRLRAELTTYNSVISACSKASRWSWALRLAAVMGSSALEPDEITSGSLITACSSQGRWLLALQLLHSSTHERPNLIATHSAITACEKAGRWMWSLHLFTDALASRLTPDLSLLGAVLSSFEKGQQWARALLLLSQMSQEGFSPDIPLITSAISACAKAHCWEMTLLLTYEGMAARSLCPSAISAQDDPRHPEPMSHDCQRECQGDGNEDEDSLPAELGPSRLVGGLILRGNKCVLIRSLSGEWEGMRLPWGASNIEPSSRAAVQIASDLCEIEEEEVTTLEIAPVTIAVPDMPILLHALYAANPQPAGSAADSDCEDPEDVYDWYTFPRAMSALAKDPYARAALATMAFALAAGTLGGLVPKKWGGIFGQEWVTPALQLLPGPGLELEAEASEAAGSSVTAGAVSRKRKMDDAEKQAMSEWNLAPNEATAGAALSSLAERRSWQLAESILERLRCQRLPQCKFSLEPVAAMRRCYERALKRPTLTSRPCEGTLVTRYIAEDLVDLRDLPPQLARAAMCDSFSQALLAGSERHTTREIMRQAEQAFYETAVGTAQGLVEQLGLKAEVSGCGYLDRDPGATSESRNKLQNDRKPHPAFDVPGEADLVGRICEILAFHPIEVNNLSSRFATVFNQVVRNSEHTPFSPEKRNDGSFKKWLLACGFEVGPLFDRNKSLVYLPSPRPKASQGDISQPRRRFHCIGGQAGAREGCDGLTGIAHSVEEQKASLNRRWEVKRGDDVQPQNQLSVLMAAACFLAAPTVSPDASPPKSQARNCPDTTLTSAEPEPERSESTQDDASEQDSADAGHDIEQDADIDTEPEEANPEESEAAWVEVRSAVEELDEADFVLVGDTSATWEEGRDAMNFPVPWRCLLPQEAVDFVTYNNNEILANLSDNTGALIDVSGSRDTPSRLSDRIVTISGQAEQKARACLGIVQKLRKLQDLLDSEIGFFVIIVPATAIPVIVGIKGATIAEVLEGTGVEISIGKENVMGMPDTPIGLEGTAEQVTTAVANIHKVVQDMADRGRLLPADFKYRPEKAAAQLAAGAGAHLPEVTLPPIDHNLFYGMDPTQNFRTKAKIVVDTGLAGSGIEIKKEDGVYRTPLLKNRIPEPENQDCTANSSNALSPAHWDGRLVCRLAVDIGGTFTDAVLEDGEEITQRYPVKVLTTSQRPAKGFVDAALRAVKAGQRSPQQVRLVLHGTTLATNAVLERRGATAAVITTKGFRDTLDIGRSGRYDRYKLNARIAEPLIPRSRCFEVSQRHAADGTELEALNEAELEALAPQLQALGVQSIAVCFLHSYMNNTHEERAVAVLRPLLPDVWFCTSSAVSPEIREYERFSTAAANAYVQPLISLYLKEAQGLLKESGFLCPLLVMTSGGGLMDADTAALFPVRLIESGPAGGAVLAEQVAREAKAQEVLSLDMGGTTAKLCAISRGRAAVTRAFEVDRARLFMKHSGLPLQIPCVDLVEISGGGGSIASRDAVAMRVGPQSAGSNPGPACYNRGGDLPTVTDADLVLGYLTAGSLAGGELDLKLEAAEAALQSLAKDEPTERLAQFVFEAVEDSLATAARAHAAEHGLELHRHVLVAYGGASPLRAARLAEKLRIRTVLIPPDASVGSAIGFFSAPLAFEALESCAMKLCAFDHSKVNAIFRQLWHRTVSVVAAGAARWKPGRPPKELRRAYARYVGQGHEVAIKLPNQDMQAQDAQVLRQEFEASYKRLGFLPLPGREVEICSFALEVVADADPLAWPRERLKEKRKEADASMLQELDVESPTATPSGSRAMYCSQTCQYQLVPTYFRKELQVGERIPGPAIILESYTTTIVTESFDCFVLANRFLQLQSRVDGLAVSHRLPSGMERSGIELELAWTRLLSVLEEQAHFAVRGAFSPLFRESFAVTCAVFDANNRLLAHSQTSSPSLLGLLMQVLGDRRSELELGGRESSWVELGRGCPSTIVAITPFAAEGFIASAAHLAGVTQDLGTAVSTQEADALDGQILEPMLAQEASVLLAANGLGSKRLQNLLQEWETNLPQLGDYIVQVSQTAVLKNLSRVHQEDKLSCTREILIQDAPASETVTQRVGLTASVHPLASDILECRLTAVQTAPTTGSVTTKGSSATSCRAFAQFAFLSMFGQGVPANHGSLSVFRVNIAPGCLLDMPRQQQHADASTLAYFLPDLIYGCFRVARECICPPAESSASLCCLEWREPGQSPGIHIEAGGTGAHIDQDGLSSTIFPSGFKTTPVEVMEQSGILFKRKMLMQDSGGAGCFRGGLGVRVEVSGPGSMSFRCTQACAGDGPAGRDGGHSGTVVSCKTGSATTKNTFLVETSGGGGFGSAAKRPRTHLLNDVRNEYISYAAAASEYGLKGEDLPEEAADKKETLQTGWLIGKGGRTIREMQENSGAFLHVIREDEPTPLLKPGDRLIEVCGRLERKLEGIQVVLRTADSMPGNAPRETRIIVPEVLAVPPIMDQVAAAYSSCVVEREPGPACDGEAMLLIAGPIISRIQAIQDFMSKTDRAHIEGIVVAKSIDGEIVGKDGRARREIREGLGYAPINPPPPREPNPWLLRDPQSRSEPAQQADSRSAQPYTGAAEPLRRNGDVRPSDPWQVEELEDKRASARTAMANGEIDDLPMHQNHDRAEAFERLEPSAQAGEESKGFVPLPERRAGDEGGQNHDRLGRGFDIDEAVKVALASAVEAAPQVEALLQSSSSTGHLRGTLSVLLASDVLFSTLVPDGHMQDLAQKCQVHIDIISDASIPSSMRQVVLTGSLANNAAAAYWLQVGTARHLVSTRSSRSSGRRAMKGLETTACTGGPSRMLFDAKAPRPWMTSAVIEFNDATDIIPVEGDTDRICALAMARLDAAQHKRTMAILPGPPPVQAGPLRRPNAVLGDITNTGPGFGMKVDKTMFASNVVPTQPTLGPGNTTVAWVRENSRFVIPVSGDHMDVVMEEDEDPQQVSEYSKDIFDHMFSTERSFQPRCHYLADQREINTKMRAILVDWLVEVHMKYRLKPVTLFMAVNIIDRYLSMRQVPRKKLQLCGVTALLIASKFEEIYPPEVKDFVYITDNAYTKDDILKMEASILSTLNFELCSPTPVHFLDRYQRASKCSEEHAHLMQYLTELCLLEVHMIQYTPSLVAAAAALLSNKLLRQHPAWPSCIAQITVHTEAEVKACAREICGLLDAAEMSTLQAIRKKYSQDKFSKIASTNRRFWT</sequence>
<feature type="domain" description="K Homology" evidence="9">
    <location>
        <begin position="1040"/>
        <end position="1113"/>
    </location>
</feature>
<evidence type="ECO:0000313" key="13">
    <source>
        <dbReference type="Proteomes" id="UP000186817"/>
    </source>
</evidence>
<evidence type="ECO:0000256" key="4">
    <source>
        <dbReference type="ARBA" id="ARBA00023306"/>
    </source>
</evidence>
<dbReference type="FunFam" id="1.10.472.10:FF:000001">
    <property type="entry name" value="G2/mitotic-specific cyclin"/>
    <property type="match status" value="1"/>
</dbReference>
<dbReference type="Gene3D" id="3.30.1370.10">
    <property type="entry name" value="K Homology domain, type 1"/>
    <property type="match status" value="3"/>
</dbReference>
<dbReference type="PANTHER" id="PTHR11365:SF23">
    <property type="entry name" value="HYPOTHETICAL 5-OXOPROLINASE (EUROFUNG)-RELATED"/>
    <property type="match status" value="1"/>
</dbReference>
<dbReference type="PANTHER" id="PTHR11365">
    <property type="entry name" value="5-OXOPROLINASE RELATED"/>
    <property type="match status" value="1"/>
</dbReference>
<dbReference type="GO" id="GO:0003723">
    <property type="term" value="F:RNA binding"/>
    <property type="evidence" value="ECO:0007669"/>
    <property type="project" value="UniProtKB-UniRule"/>
</dbReference>
<feature type="region of interest" description="Disordered" evidence="8">
    <location>
        <begin position="935"/>
        <end position="980"/>
    </location>
</feature>
<dbReference type="Proteomes" id="UP000186817">
    <property type="component" value="Unassembled WGS sequence"/>
</dbReference>
<dbReference type="Pfam" id="PF00134">
    <property type="entry name" value="Cyclin_N"/>
    <property type="match status" value="1"/>
</dbReference>
<keyword evidence="5" id="KW-0694">RNA-binding</keyword>
<evidence type="ECO:0000313" key="12">
    <source>
        <dbReference type="EMBL" id="OLP91541.1"/>
    </source>
</evidence>
<feature type="repeat" description="PPR" evidence="6">
    <location>
        <begin position="287"/>
        <end position="321"/>
    </location>
</feature>
<feature type="region of interest" description="Disordered" evidence="8">
    <location>
        <begin position="2815"/>
        <end position="2842"/>
    </location>
</feature>
<feature type="compositionally biased region" description="Basic and acidic residues" evidence="8">
    <location>
        <begin position="364"/>
        <end position="381"/>
    </location>
</feature>
<dbReference type="PROSITE" id="PS50084">
    <property type="entry name" value="KH_TYPE_1"/>
    <property type="match status" value="2"/>
</dbReference>
<dbReference type="InterPro" id="IPR003692">
    <property type="entry name" value="Hydantoinase_B"/>
</dbReference>
<evidence type="ECO:0000256" key="3">
    <source>
        <dbReference type="ARBA" id="ARBA00023127"/>
    </source>
</evidence>
<keyword evidence="3 7" id="KW-0195">Cyclin</keyword>
<feature type="compositionally biased region" description="Basic and acidic residues" evidence="8">
    <location>
        <begin position="751"/>
        <end position="772"/>
    </location>
</feature>
<feature type="region of interest" description="Disordered" evidence="8">
    <location>
        <begin position="751"/>
        <end position="775"/>
    </location>
</feature>
<dbReference type="InterPro" id="IPR004088">
    <property type="entry name" value="KH_dom_type_1"/>
</dbReference>
<dbReference type="OrthoDB" id="3643at2759"/>
<dbReference type="InterPro" id="IPR006671">
    <property type="entry name" value="Cyclin_N"/>
</dbReference>
<feature type="compositionally biased region" description="Polar residues" evidence="8">
    <location>
        <begin position="2739"/>
        <end position="2753"/>
    </location>
</feature>
<dbReference type="Pfam" id="PF05378">
    <property type="entry name" value="Hydant_A_N"/>
    <property type="match status" value="1"/>
</dbReference>
<dbReference type="SMART" id="SM00385">
    <property type="entry name" value="CYCLIN"/>
    <property type="match status" value="2"/>
</dbReference>
<dbReference type="GO" id="GO:0006749">
    <property type="term" value="P:glutathione metabolic process"/>
    <property type="evidence" value="ECO:0007669"/>
    <property type="project" value="TreeGrafter"/>
</dbReference>
<dbReference type="InterPro" id="IPR008040">
    <property type="entry name" value="Hydant_A_N"/>
</dbReference>
<dbReference type="Pfam" id="PF01968">
    <property type="entry name" value="Hydantoinase_A"/>
    <property type="match status" value="1"/>
</dbReference>
<feature type="domain" description="K Homology" evidence="9">
    <location>
        <begin position="2517"/>
        <end position="2612"/>
    </location>
</feature>
<dbReference type="Pfam" id="PF19278">
    <property type="entry name" value="Hydant_A_C"/>
    <property type="match status" value="1"/>
</dbReference>
<evidence type="ECO:0000259" key="10">
    <source>
        <dbReference type="SMART" id="SM00385"/>
    </source>
</evidence>
<dbReference type="Pfam" id="PF02538">
    <property type="entry name" value="Hydantoinase_B"/>
    <property type="match status" value="1"/>
</dbReference>
<dbReference type="InterPro" id="IPR002885">
    <property type="entry name" value="PPR_rpt"/>
</dbReference>
<feature type="region of interest" description="Disordered" evidence="8">
    <location>
        <begin position="2713"/>
        <end position="2783"/>
    </location>
</feature>